<feature type="transmembrane region" description="Helical" evidence="1">
    <location>
        <begin position="222"/>
        <end position="246"/>
    </location>
</feature>
<dbReference type="Pfam" id="PF03703">
    <property type="entry name" value="bPH_2"/>
    <property type="match status" value="2"/>
</dbReference>
<feature type="transmembrane region" description="Helical" evidence="1">
    <location>
        <begin position="366"/>
        <end position="384"/>
    </location>
</feature>
<feature type="transmembrane region" description="Helical" evidence="1">
    <location>
        <begin position="183"/>
        <end position="202"/>
    </location>
</feature>
<feature type="transmembrane region" description="Helical" evidence="1">
    <location>
        <begin position="16"/>
        <end position="42"/>
    </location>
</feature>
<dbReference type="PANTHER" id="PTHR34473:SF2">
    <property type="entry name" value="UPF0699 TRANSMEMBRANE PROTEIN YDBT"/>
    <property type="match status" value="1"/>
</dbReference>
<dbReference type="PIRSF" id="PIRSF026631">
    <property type="entry name" value="UCP026631"/>
    <property type="match status" value="1"/>
</dbReference>
<sequence>MTADTAPWRPLSARSVLAATLLLAVAIGVPALVTTVVLAVFWSVLGGLAVAAGGVLLVAALTGGEWVRVRRTRYRLTAERLELRAGLLSETLRSVPRDRIRSVDVSADIVSRLLGVRTVTVGTGDGGGADAGLPLRSLDAPGAEELRRVLLDRGAAPAGAAPGEGAIARLDARWFGYAPLAEWAPLLGLGVYGGLYSVLTWFGEERAGRGAAAVDDLARPHLVVAVPAALLVVLLTGMVAALLGTVEAWWGYRLDREGDGSLRLRRGLFTTTSISLEQARLRGVELCEPLPARWFRGARLRAIATGLGTAGDDRQQVARDALGQALALAVAHRVAAGVLLAQRSPFAAAPLRAHPAAARRRRLSRAVTAAVVTAAATAAAVVAVPALPAWAWLAPVAVLAGALPWAHAAYRALGHALTGEYLLVRSGGLFRRTAAVRRDGVIGWRITRSPFQRRAGLATVGATTAAGAGVYRAADVDLATGLAFADDAVPGLLSPFLIRR</sequence>
<keyword evidence="1" id="KW-0472">Membrane</keyword>
<evidence type="ECO:0000259" key="2">
    <source>
        <dbReference type="Pfam" id="PF03703"/>
    </source>
</evidence>
<dbReference type="EMBL" id="JBHTBH010000015">
    <property type="protein sequence ID" value="MFC7331094.1"/>
    <property type="molecule type" value="Genomic_DNA"/>
</dbReference>
<feature type="domain" description="YdbS-like PH" evidence="2">
    <location>
        <begin position="69"/>
        <end position="148"/>
    </location>
</feature>
<feature type="domain" description="YdbS-like PH" evidence="2">
    <location>
        <begin position="410"/>
        <end position="480"/>
    </location>
</feature>
<evidence type="ECO:0000313" key="3">
    <source>
        <dbReference type="EMBL" id="MFC7331094.1"/>
    </source>
</evidence>
<dbReference type="RefSeq" id="WP_379873732.1">
    <property type="nucleotide sequence ID" value="NZ_JBHTBH010000015.1"/>
</dbReference>
<proteinExistence type="predicted"/>
<name>A0ABW2KM85_9ACTN</name>
<reference evidence="4" key="1">
    <citation type="journal article" date="2019" name="Int. J. Syst. Evol. Microbiol.">
        <title>The Global Catalogue of Microorganisms (GCM) 10K type strain sequencing project: providing services to taxonomists for standard genome sequencing and annotation.</title>
        <authorList>
            <consortium name="The Broad Institute Genomics Platform"/>
            <consortium name="The Broad Institute Genome Sequencing Center for Infectious Disease"/>
            <person name="Wu L."/>
            <person name="Ma J."/>
        </authorList>
    </citation>
    <scope>NUCLEOTIDE SEQUENCE [LARGE SCALE GENOMIC DNA]</scope>
    <source>
        <strain evidence="4">CGMCC 4.7382</strain>
    </source>
</reference>
<evidence type="ECO:0000313" key="4">
    <source>
        <dbReference type="Proteomes" id="UP001596540"/>
    </source>
</evidence>
<dbReference type="PANTHER" id="PTHR34473">
    <property type="entry name" value="UPF0699 TRANSMEMBRANE PROTEIN YDBS"/>
    <property type="match status" value="1"/>
</dbReference>
<gene>
    <name evidence="3" type="ORF">ACFQRF_25475</name>
</gene>
<keyword evidence="4" id="KW-1185">Reference proteome</keyword>
<protein>
    <submittedName>
        <fullName evidence="3">PH domain-containing protein</fullName>
    </submittedName>
</protein>
<dbReference type="Proteomes" id="UP001596540">
    <property type="component" value="Unassembled WGS sequence"/>
</dbReference>
<feature type="transmembrane region" description="Helical" evidence="1">
    <location>
        <begin position="48"/>
        <end position="67"/>
    </location>
</feature>
<accession>A0ABW2KM85</accession>
<comment type="caution">
    <text evidence="3">The sequence shown here is derived from an EMBL/GenBank/DDBJ whole genome shotgun (WGS) entry which is preliminary data.</text>
</comment>
<organism evidence="3 4">
    <name type="scientific">Marinactinospora rubrisoli</name>
    <dbReference type="NCBI Taxonomy" id="2715399"/>
    <lineage>
        <taxon>Bacteria</taxon>
        <taxon>Bacillati</taxon>
        <taxon>Actinomycetota</taxon>
        <taxon>Actinomycetes</taxon>
        <taxon>Streptosporangiales</taxon>
        <taxon>Nocardiopsidaceae</taxon>
        <taxon>Marinactinospora</taxon>
    </lineage>
</organism>
<dbReference type="InterPro" id="IPR005182">
    <property type="entry name" value="YdbS-like_PH"/>
</dbReference>
<keyword evidence="1" id="KW-0812">Transmembrane</keyword>
<evidence type="ECO:0000256" key="1">
    <source>
        <dbReference type="SAM" id="Phobius"/>
    </source>
</evidence>
<dbReference type="InterPro" id="IPR014529">
    <property type="entry name" value="UCP026631"/>
</dbReference>
<keyword evidence="1" id="KW-1133">Transmembrane helix</keyword>